<evidence type="ECO:0000256" key="2">
    <source>
        <dbReference type="ARBA" id="ARBA00022448"/>
    </source>
</evidence>
<proteinExistence type="predicted"/>
<dbReference type="InterPro" id="IPR059112">
    <property type="entry name" value="CysZ/EI24"/>
</dbReference>
<keyword evidence="5" id="KW-0028">Amino-acid biosynthesis</keyword>
<dbReference type="PANTHER" id="PTHR37468">
    <property type="entry name" value="SULFATE TRANSPORTER CYSZ"/>
    <property type="match status" value="1"/>
</dbReference>
<dbReference type="GO" id="GO:0009675">
    <property type="term" value="F:high-affinity sulfate:proton symporter activity"/>
    <property type="evidence" value="ECO:0007669"/>
    <property type="project" value="TreeGrafter"/>
</dbReference>
<dbReference type="GO" id="GO:0005886">
    <property type="term" value="C:plasma membrane"/>
    <property type="evidence" value="ECO:0007669"/>
    <property type="project" value="TreeGrafter"/>
</dbReference>
<organism evidence="10">
    <name type="scientific">marine metagenome</name>
    <dbReference type="NCBI Taxonomy" id="408172"/>
    <lineage>
        <taxon>unclassified sequences</taxon>
        <taxon>metagenomes</taxon>
        <taxon>ecological metagenomes</taxon>
    </lineage>
</organism>
<keyword evidence="2" id="KW-0813">Transport</keyword>
<feature type="non-terminal residue" evidence="10">
    <location>
        <position position="1"/>
    </location>
</feature>
<feature type="transmembrane region" description="Helical" evidence="9">
    <location>
        <begin position="14"/>
        <end position="41"/>
    </location>
</feature>
<dbReference type="EMBL" id="UINC01130690">
    <property type="protein sequence ID" value="SVD11913.1"/>
    <property type="molecule type" value="Genomic_DNA"/>
</dbReference>
<keyword evidence="8 9" id="KW-0472">Membrane</keyword>
<evidence type="ECO:0000256" key="6">
    <source>
        <dbReference type="ARBA" id="ARBA00022692"/>
    </source>
</evidence>
<protein>
    <recommendedName>
        <fullName evidence="11">Sulfate transporter CysZ</fullName>
    </recommendedName>
</protein>
<dbReference type="AlphaFoldDB" id="A0A382SQ37"/>
<evidence type="ECO:0000256" key="5">
    <source>
        <dbReference type="ARBA" id="ARBA00022605"/>
    </source>
</evidence>
<reference evidence="10" key="1">
    <citation type="submission" date="2018-05" db="EMBL/GenBank/DDBJ databases">
        <authorList>
            <person name="Lanie J.A."/>
            <person name="Ng W.-L."/>
            <person name="Kazmierczak K.M."/>
            <person name="Andrzejewski T.M."/>
            <person name="Davidsen T.M."/>
            <person name="Wayne K.J."/>
            <person name="Tettelin H."/>
            <person name="Glass J.I."/>
            <person name="Rusch D."/>
            <person name="Podicherti R."/>
            <person name="Tsui H.-C.T."/>
            <person name="Winkler M.E."/>
        </authorList>
    </citation>
    <scope>NUCLEOTIDE SEQUENCE</scope>
</reference>
<dbReference type="Pfam" id="PF07264">
    <property type="entry name" value="EI24"/>
    <property type="match status" value="1"/>
</dbReference>
<feature type="transmembrane region" description="Helical" evidence="9">
    <location>
        <begin position="148"/>
        <end position="171"/>
    </location>
</feature>
<comment type="subcellular location">
    <subcellularLocation>
        <location evidence="1">Membrane</location>
        <topology evidence="1">Multi-pass membrane protein</topology>
    </subcellularLocation>
</comment>
<evidence type="ECO:0000256" key="4">
    <source>
        <dbReference type="ARBA" id="ARBA00022519"/>
    </source>
</evidence>
<evidence type="ECO:0008006" key="11">
    <source>
        <dbReference type="Google" id="ProtNLM"/>
    </source>
</evidence>
<evidence type="ECO:0000256" key="8">
    <source>
        <dbReference type="ARBA" id="ARBA00023136"/>
    </source>
</evidence>
<dbReference type="PANTHER" id="PTHR37468:SF1">
    <property type="entry name" value="SULFATE TRANSPORTER CYSZ"/>
    <property type="match status" value="1"/>
</dbReference>
<evidence type="ECO:0000313" key="10">
    <source>
        <dbReference type="EMBL" id="SVD11913.1"/>
    </source>
</evidence>
<evidence type="ECO:0000256" key="9">
    <source>
        <dbReference type="SAM" id="Phobius"/>
    </source>
</evidence>
<evidence type="ECO:0000256" key="7">
    <source>
        <dbReference type="ARBA" id="ARBA00022989"/>
    </source>
</evidence>
<sequence length="186" mass="21134">GSIMGWFPDWMSALYWLVWGIAFIFVMALVFFFFSFIANIFSSPFNSLLSVKVEEHLTSSAPVSQVTIWQVVPRAVGREISKLLYVLPRLTLLVLITIVPGVNIVSPLLWLMFGAWMMTLQYADYGADNNDVSFRALKERLQRRRFQAVLFGMPAYLLLTIPGVNLVLMPIGVAGGTRFWVEQLKH</sequence>
<keyword evidence="7 9" id="KW-1133">Transmembrane helix</keyword>
<evidence type="ECO:0000256" key="1">
    <source>
        <dbReference type="ARBA" id="ARBA00004141"/>
    </source>
</evidence>
<dbReference type="GO" id="GO:0019344">
    <property type="term" value="P:cysteine biosynthetic process"/>
    <property type="evidence" value="ECO:0007669"/>
    <property type="project" value="TreeGrafter"/>
</dbReference>
<dbReference type="InterPro" id="IPR050480">
    <property type="entry name" value="CysZ-like"/>
</dbReference>
<name>A0A382SQ37_9ZZZZ</name>
<keyword evidence="6 9" id="KW-0812">Transmembrane</keyword>
<keyword evidence="3" id="KW-1003">Cell membrane</keyword>
<dbReference type="NCBIfam" id="NF003433">
    <property type="entry name" value="PRK04949.1"/>
    <property type="match status" value="1"/>
</dbReference>
<gene>
    <name evidence="10" type="ORF">METZ01_LOCUS364767</name>
</gene>
<accession>A0A382SQ37</accession>
<evidence type="ECO:0000256" key="3">
    <source>
        <dbReference type="ARBA" id="ARBA00022475"/>
    </source>
</evidence>
<keyword evidence="4" id="KW-0997">Cell inner membrane</keyword>
<dbReference type="GO" id="GO:0000103">
    <property type="term" value="P:sulfate assimilation"/>
    <property type="evidence" value="ECO:0007669"/>
    <property type="project" value="TreeGrafter"/>
</dbReference>